<sequence>MGVGHPRNHNRRDKVTIGLITCCASKVGRLRVKLGTFPFPEGYSNQLSYLPYSPGVWLALQSHSKPPP</sequence>
<dbReference type="AlphaFoldDB" id="A0A8H8DGV2"/>
<proteinExistence type="predicted"/>
<accession>A0A8H8DGV2</accession>
<reference evidence="1 2" key="1">
    <citation type="journal article" name="Sci. Rep.">
        <title>Genome-scale phylogenetic analyses confirm Olpidium as the closest living zoosporic fungus to the non-flagellated, terrestrial fungi.</title>
        <authorList>
            <person name="Chang Y."/>
            <person name="Rochon D."/>
            <person name="Sekimoto S."/>
            <person name="Wang Y."/>
            <person name="Chovatia M."/>
            <person name="Sandor L."/>
            <person name="Salamov A."/>
            <person name="Grigoriev I.V."/>
            <person name="Stajich J.E."/>
            <person name="Spatafora J.W."/>
        </authorList>
    </citation>
    <scope>NUCLEOTIDE SEQUENCE [LARGE SCALE GENOMIC DNA]</scope>
    <source>
        <strain evidence="1">S191</strain>
    </source>
</reference>
<protein>
    <submittedName>
        <fullName evidence="1">Uncharacterized protein</fullName>
    </submittedName>
</protein>
<evidence type="ECO:0000313" key="1">
    <source>
        <dbReference type="EMBL" id="KAG5457985.1"/>
    </source>
</evidence>
<comment type="caution">
    <text evidence="1">The sequence shown here is derived from an EMBL/GenBank/DDBJ whole genome shotgun (WGS) entry which is preliminary data.</text>
</comment>
<dbReference type="EMBL" id="JAEFCI010009164">
    <property type="protein sequence ID" value="KAG5457985.1"/>
    <property type="molecule type" value="Genomic_DNA"/>
</dbReference>
<gene>
    <name evidence="1" type="ORF">BJ554DRAFT_1885</name>
</gene>
<keyword evidence="2" id="KW-1185">Reference proteome</keyword>
<name>A0A8H8DGV2_9FUNG</name>
<organism evidence="1 2">
    <name type="scientific">Olpidium bornovanus</name>
    <dbReference type="NCBI Taxonomy" id="278681"/>
    <lineage>
        <taxon>Eukaryota</taxon>
        <taxon>Fungi</taxon>
        <taxon>Fungi incertae sedis</taxon>
        <taxon>Olpidiomycota</taxon>
        <taxon>Olpidiomycotina</taxon>
        <taxon>Olpidiomycetes</taxon>
        <taxon>Olpidiales</taxon>
        <taxon>Olpidiaceae</taxon>
        <taxon>Olpidium</taxon>
    </lineage>
</organism>
<evidence type="ECO:0000313" key="2">
    <source>
        <dbReference type="Proteomes" id="UP000673691"/>
    </source>
</evidence>
<dbReference type="Proteomes" id="UP000673691">
    <property type="component" value="Unassembled WGS sequence"/>
</dbReference>